<evidence type="ECO:0000256" key="4">
    <source>
        <dbReference type="SAM" id="MobiDB-lite"/>
    </source>
</evidence>
<dbReference type="EMBL" id="ML975151">
    <property type="protein sequence ID" value="KAF1815325.1"/>
    <property type="molecule type" value="Genomic_DNA"/>
</dbReference>
<evidence type="ECO:0000256" key="1">
    <source>
        <dbReference type="ARBA" id="ARBA00004123"/>
    </source>
</evidence>
<evidence type="ECO:0000313" key="6">
    <source>
        <dbReference type="EMBL" id="KAF1815325.1"/>
    </source>
</evidence>
<dbReference type="RefSeq" id="XP_033536956.1">
    <property type="nucleotide sequence ID" value="XM_033678709.1"/>
</dbReference>
<sequence>MQPGNESKDSTKVLELSKFSCILCNHRKVKCDRLSPCSNCQKAHSECIYRVPPPPRRRKRKIGDGSLDVGSKDEVPPEEKLQIYETALRGLGVNIERLLRGEGTGPEIKELGAFLPKSTTKESRPERLPGNDCRPSAGSEDNPSEMGKLIVGMDNLGRSTYFENHLWRDLSDEMKSPKDLALNDWEEDKEHQDDDGHHSAADNRLDSLLFGVSPLLADLRDLHPHVDQILKHWKVFKESINPILKVIHIPTTEAKVIELAPKLARREEVPLSFEVLLFAIYCSSIFASSPQACQARFGDSYSILLVKYQGALNLSLQKAKFLSTSDMTVLTALFIFLSSAKNHYDPQSIWTLSGTCLRIGQRLGLQRDGYHLGLSPFEVEMRRRLWWQIWMFDGSLEEMVGSGSPLLDRLSDTQFPCNINDADIWPGMTTPPTERTGPTEMIFCRLRWHIGRFFRHAPRGKGFDGRWELLSGNQFTLAEKDAAIDELEQYVERQFVRYLDPLEPLHVLCSIASRAILTTLRFVAHHPRQYVNDAEVPQAERDLLYELSLKSLEYVIISFQTPAIERFDWHFRFQFPWRPFIYLLHELTKRLDGDDVEQAWRKIDELFRGRSDMLLQSNNLLHAAAGNLALKAWAAREKKSVEEGKKRGGMGEPLRTPQFVTTLKALREKRDGRSRNGNDSWRQDVDEQLTDGVTMMEEPLNELHGLVDMSSFEFDFSLQDSGFNWMEWDEMLSGNRAFHPGGQQEDRRPQSFDEAMGQAG</sequence>
<dbReference type="Proteomes" id="UP000504638">
    <property type="component" value="Unplaced"/>
</dbReference>
<dbReference type="PROSITE" id="PS50048">
    <property type="entry name" value="ZN2_CY6_FUNGAL_2"/>
    <property type="match status" value="1"/>
</dbReference>
<dbReference type="CDD" id="cd00067">
    <property type="entry name" value="GAL4"/>
    <property type="match status" value="1"/>
</dbReference>
<dbReference type="CDD" id="cd12148">
    <property type="entry name" value="fungal_TF_MHR"/>
    <property type="match status" value="1"/>
</dbReference>
<dbReference type="GO" id="GO:0005634">
    <property type="term" value="C:nucleus"/>
    <property type="evidence" value="ECO:0007669"/>
    <property type="project" value="UniProtKB-SubCell"/>
</dbReference>
<evidence type="ECO:0000313" key="8">
    <source>
        <dbReference type="RefSeq" id="XP_033536956.1"/>
    </source>
</evidence>
<dbReference type="Pfam" id="PF00172">
    <property type="entry name" value="Zn_clus"/>
    <property type="match status" value="1"/>
</dbReference>
<dbReference type="GeneID" id="54419279"/>
<dbReference type="PANTHER" id="PTHR31001">
    <property type="entry name" value="UNCHARACTERIZED TRANSCRIPTIONAL REGULATORY PROTEIN"/>
    <property type="match status" value="1"/>
</dbReference>
<feature type="domain" description="Zn(2)-C6 fungal-type" evidence="5">
    <location>
        <begin position="20"/>
        <end position="49"/>
    </location>
</feature>
<name>A0A6G1GB76_9PEZI</name>
<dbReference type="GO" id="GO:0003677">
    <property type="term" value="F:DNA binding"/>
    <property type="evidence" value="ECO:0007669"/>
    <property type="project" value="InterPro"/>
</dbReference>
<comment type="subcellular location">
    <subcellularLocation>
        <location evidence="1">Nucleus</location>
    </subcellularLocation>
</comment>
<dbReference type="Pfam" id="PF04082">
    <property type="entry name" value="Fungal_trans"/>
    <property type="match status" value="1"/>
</dbReference>
<dbReference type="SUPFAM" id="SSF57701">
    <property type="entry name" value="Zn2/Cys6 DNA-binding domain"/>
    <property type="match status" value="1"/>
</dbReference>
<dbReference type="InterPro" id="IPR007219">
    <property type="entry name" value="XnlR_reg_dom"/>
</dbReference>
<dbReference type="PANTHER" id="PTHR31001:SF85">
    <property type="entry name" value="ZN(II)2CYS6 TRANSCRIPTION FACTOR (EUROFUNG)"/>
    <property type="match status" value="1"/>
</dbReference>
<evidence type="ECO:0000256" key="3">
    <source>
        <dbReference type="ARBA" id="ARBA00023242"/>
    </source>
</evidence>
<dbReference type="GO" id="GO:0008270">
    <property type="term" value="F:zinc ion binding"/>
    <property type="evidence" value="ECO:0007669"/>
    <property type="project" value="InterPro"/>
</dbReference>
<dbReference type="AlphaFoldDB" id="A0A6G1GB76"/>
<reference evidence="8" key="2">
    <citation type="submission" date="2020-04" db="EMBL/GenBank/DDBJ databases">
        <authorList>
            <consortium name="NCBI Genome Project"/>
        </authorList>
    </citation>
    <scope>NUCLEOTIDE SEQUENCE</scope>
    <source>
        <strain evidence="8">CBS 781.70</strain>
    </source>
</reference>
<feature type="region of interest" description="Disordered" evidence="4">
    <location>
        <begin position="108"/>
        <end position="147"/>
    </location>
</feature>
<dbReference type="SMART" id="SM00066">
    <property type="entry name" value="GAL4"/>
    <property type="match status" value="1"/>
</dbReference>
<dbReference type="InterPro" id="IPR036864">
    <property type="entry name" value="Zn2-C6_fun-type_DNA-bd_sf"/>
</dbReference>
<dbReference type="GO" id="GO:0006351">
    <property type="term" value="P:DNA-templated transcription"/>
    <property type="evidence" value="ECO:0007669"/>
    <property type="project" value="InterPro"/>
</dbReference>
<accession>A0A6G1GB76</accession>
<dbReference type="GO" id="GO:0000981">
    <property type="term" value="F:DNA-binding transcription factor activity, RNA polymerase II-specific"/>
    <property type="evidence" value="ECO:0007669"/>
    <property type="project" value="InterPro"/>
</dbReference>
<feature type="region of interest" description="Disordered" evidence="4">
    <location>
        <begin position="53"/>
        <end position="74"/>
    </location>
</feature>
<evidence type="ECO:0000313" key="7">
    <source>
        <dbReference type="Proteomes" id="UP000504638"/>
    </source>
</evidence>
<keyword evidence="7" id="KW-1185">Reference proteome</keyword>
<evidence type="ECO:0000256" key="2">
    <source>
        <dbReference type="ARBA" id="ARBA00022723"/>
    </source>
</evidence>
<dbReference type="InterPro" id="IPR050613">
    <property type="entry name" value="Sec_Metabolite_Reg"/>
</dbReference>
<keyword evidence="2" id="KW-0479">Metal-binding</keyword>
<dbReference type="SMART" id="SM00906">
    <property type="entry name" value="Fungal_trans"/>
    <property type="match status" value="1"/>
</dbReference>
<evidence type="ECO:0000259" key="5">
    <source>
        <dbReference type="PROSITE" id="PS50048"/>
    </source>
</evidence>
<reference evidence="8" key="3">
    <citation type="submission" date="2025-04" db="UniProtKB">
        <authorList>
            <consortium name="RefSeq"/>
        </authorList>
    </citation>
    <scope>IDENTIFICATION</scope>
    <source>
        <strain evidence="8">CBS 781.70</strain>
    </source>
</reference>
<protein>
    <recommendedName>
        <fullName evidence="5">Zn(2)-C6 fungal-type domain-containing protein</fullName>
    </recommendedName>
</protein>
<dbReference type="InterPro" id="IPR001138">
    <property type="entry name" value="Zn2Cys6_DnaBD"/>
</dbReference>
<organism evidence="6">
    <name type="scientific">Eremomyces bilateralis CBS 781.70</name>
    <dbReference type="NCBI Taxonomy" id="1392243"/>
    <lineage>
        <taxon>Eukaryota</taxon>
        <taxon>Fungi</taxon>
        <taxon>Dikarya</taxon>
        <taxon>Ascomycota</taxon>
        <taxon>Pezizomycotina</taxon>
        <taxon>Dothideomycetes</taxon>
        <taxon>Dothideomycetes incertae sedis</taxon>
        <taxon>Eremomycetales</taxon>
        <taxon>Eremomycetaceae</taxon>
        <taxon>Eremomyces</taxon>
    </lineage>
</organism>
<reference evidence="6 8" key="1">
    <citation type="submission" date="2020-01" db="EMBL/GenBank/DDBJ databases">
        <authorList>
            <consortium name="DOE Joint Genome Institute"/>
            <person name="Haridas S."/>
            <person name="Albert R."/>
            <person name="Binder M."/>
            <person name="Bloem J."/>
            <person name="Labutti K."/>
            <person name="Salamov A."/>
            <person name="Andreopoulos B."/>
            <person name="Baker S.E."/>
            <person name="Barry K."/>
            <person name="Bills G."/>
            <person name="Bluhm B.H."/>
            <person name="Cannon C."/>
            <person name="Castanera R."/>
            <person name="Culley D.E."/>
            <person name="Daum C."/>
            <person name="Ezra D."/>
            <person name="Gonzalez J.B."/>
            <person name="Henrissat B."/>
            <person name="Kuo A."/>
            <person name="Liang C."/>
            <person name="Lipzen A."/>
            <person name="Lutzoni F."/>
            <person name="Magnuson J."/>
            <person name="Mondo S."/>
            <person name="Nolan M."/>
            <person name="Ohm R."/>
            <person name="Pangilinan J."/>
            <person name="Park H.-J."/>
            <person name="Ramirez L."/>
            <person name="Alfaro M."/>
            <person name="Sun H."/>
            <person name="Tritt A."/>
            <person name="Yoshinaga Y."/>
            <person name="Zwiers L.-H."/>
            <person name="Turgeon B.G."/>
            <person name="Goodwin S.B."/>
            <person name="Spatafora J.W."/>
            <person name="Crous P.W."/>
            <person name="Grigoriev I.V."/>
        </authorList>
    </citation>
    <scope>NUCLEOTIDE SEQUENCE</scope>
    <source>
        <strain evidence="6 8">CBS 781.70</strain>
    </source>
</reference>
<feature type="region of interest" description="Disordered" evidence="4">
    <location>
        <begin position="666"/>
        <end position="685"/>
    </location>
</feature>
<proteinExistence type="predicted"/>
<dbReference type="OrthoDB" id="2269373at2759"/>
<feature type="region of interest" description="Disordered" evidence="4">
    <location>
        <begin position="736"/>
        <end position="760"/>
    </location>
</feature>
<feature type="compositionally biased region" description="Basic and acidic residues" evidence="4">
    <location>
        <begin position="119"/>
        <end position="129"/>
    </location>
</feature>
<gene>
    <name evidence="6 8" type="ORF">P152DRAFT_455041</name>
</gene>
<keyword evidence="3" id="KW-0539">Nucleus</keyword>
<dbReference type="Gene3D" id="4.10.240.10">
    <property type="entry name" value="Zn(2)-C6 fungal-type DNA-binding domain"/>
    <property type="match status" value="1"/>
</dbReference>